<protein>
    <recommendedName>
        <fullName evidence="5">TrbC/VIRB2 family protein</fullName>
    </recommendedName>
</protein>
<dbReference type="InterPro" id="IPR043993">
    <property type="entry name" value="T4SS_pilin"/>
</dbReference>
<evidence type="ECO:0000313" key="3">
    <source>
        <dbReference type="EMBL" id="OGZ78190.1"/>
    </source>
</evidence>
<proteinExistence type="predicted"/>
<dbReference type="EMBL" id="MHPJ01000026">
    <property type="protein sequence ID" value="OGZ78190.1"/>
    <property type="molecule type" value="Genomic_DNA"/>
</dbReference>
<organism evidence="3 4">
    <name type="scientific">Candidatus Staskawiczbacteria bacterium RIFOXYB1_FULL_37_44</name>
    <dbReference type="NCBI Taxonomy" id="1802223"/>
    <lineage>
        <taxon>Bacteria</taxon>
        <taxon>Candidatus Staskawicziibacteriota</taxon>
    </lineage>
</organism>
<name>A0A1G2IV56_9BACT</name>
<dbReference type="Proteomes" id="UP000178650">
    <property type="component" value="Unassembled WGS sequence"/>
</dbReference>
<evidence type="ECO:0008006" key="5">
    <source>
        <dbReference type="Google" id="ProtNLM"/>
    </source>
</evidence>
<keyword evidence="1" id="KW-1133">Transmembrane helix</keyword>
<evidence type="ECO:0000256" key="2">
    <source>
        <dbReference type="SAM" id="SignalP"/>
    </source>
</evidence>
<sequence>MKNKFLPVILFLLFLFPVFAFAQGLVPCGNAPDGSDACTINDFFIMLVRVYDFIVKMIATPLAVIALIVGAILMMASAGDPGIFGKGKEIIKWAVIGLFLVWGSFLIIDFILKTIGFLGNWSSL</sequence>
<evidence type="ECO:0000256" key="1">
    <source>
        <dbReference type="SAM" id="Phobius"/>
    </source>
</evidence>
<reference evidence="3 4" key="1">
    <citation type="journal article" date="2016" name="Nat. Commun.">
        <title>Thousands of microbial genomes shed light on interconnected biogeochemical processes in an aquifer system.</title>
        <authorList>
            <person name="Anantharaman K."/>
            <person name="Brown C.T."/>
            <person name="Hug L.A."/>
            <person name="Sharon I."/>
            <person name="Castelle C.J."/>
            <person name="Probst A.J."/>
            <person name="Thomas B.C."/>
            <person name="Singh A."/>
            <person name="Wilkins M.J."/>
            <person name="Karaoz U."/>
            <person name="Brodie E.L."/>
            <person name="Williams K.H."/>
            <person name="Hubbard S.S."/>
            <person name="Banfield J.F."/>
        </authorList>
    </citation>
    <scope>NUCLEOTIDE SEQUENCE [LARGE SCALE GENOMIC DNA]</scope>
</reference>
<comment type="caution">
    <text evidence="3">The sequence shown here is derived from an EMBL/GenBank/DDBJ whole genome shotgun (WGS) entry which is preliminary data.</text>
</comment>
<keyword evidence="1" id="KW-0812">Transmembrane</keyword>
<feature type="transmembrane region" description="Helical" evidence="1">
    <location>
        <begin position="90"/>
        <end position="112"/>
    </location>
</feature>
<keyword evidence="2" id="KW-0732">Signal</keyword>
<feature type="signal peptide" evidence="2">
    <location>
        <begin position="1"/>
        <end position="22"/>
    </location>
</feature>
<dbReference type="AlphaFoldDB" id="A0A1G2IV56"/>
<feature type="chain" id="PRO_5009583281" description="TrbC/VIRB2 family protein" evidence="2">
    <location>
        <begin position="23"/>
        <end position="124"/>
    </location>
</feature>
<gene>
    <name evidence="3" type="ORF">A2358_02475</name>
</gene>
<dbReference type="Pfam" id="PF18895">
    <property type="entry name" value="T4SS_pilin"/>
    <property type="match status" value="1"/>
</dbReference>
<feature type="transmembrane region" description="Helical" evidence="1">
    <location>
        <begin position="53"/>
        <end position="78"/>
    </location>
</feature>
<evidence type="ECO:0000313" key="4">
    <source>
        <dbReference type="Proteomes" id="UP000178650"/>
    </source>
</evidence>
<accession>A0A1G2IV56</accession>
<dbReference type="STRING" id="1802223.A2358_02475"/>
<keyword evidence="1" id="KW-0472">Membrane</keyword>